<dbReference type="Proteomes" id="UP000316545">
    <property type="component" value="Unassembled WGS sequence"/>
</dbReference>
<organism evidence="3 4">
    <name type="scientific">Nitrospirillum amazonense</name>
    <dbReference type="NCBI Taxonomy" id="28077"/>
    <lineage>
        <taxon>Bacteria</taxon>
        <taxon>Pseudomonadati</taxon>
        <taxon>Pseudomonadota</taxon>
        <taxon>Alphaproteobacteria</taxon>
        <taxon>Rhodospirillales</taxon>
        <taxon>Azospirillaceae</taxon>
        <taxon>Nitrospirillum</taxon>
    </lineage>
</organism>
<evidence type="ECO:0000313" key="4">
    <source>
        <dbReference type="Proteomes" id="UP000316545"/>
    </source>
</evidence>
<feature type="signal peptide" evidence="1">
    <location>
        <begin position="1"/>
        <end position="23"/>
    </location>
</feature>
<dbReference type="InterPro" id="IPR032710">
    <property type="entry name" value="NTF2-like_dom_sf"/>
</dbReference>
<dbReference type="SUPFAM" id="SSF54427">
    <property type="entry name" value="NTF2-like"/>
    <property type="match status" value="1"/>
</dbReference>
<feature type="chain" id="PRO_5022082738" evidence="1">
    <location>
        <begin position="24"/>
        <end position="150"/>
    </location>
</feature>
<reference evidence="3 4" key="1">
    <citation type="submission" date="2019-06" db="EMBL/GenBank/DDBJ databases">
        <title>Genomic Encyclopedia of Type Strains, Phase IV (KMG-V): Genome sequencing to study the core and pangenomes of soil and plant-associated prokaryotes.</title>
        <authorList>
            <person name="Whitman W."/>
        </authorList>
    </citation>
    <scope>NUCLEOTIDE SEQUENCE [LARGE SCALE GENOMIC DNA]</scope>
    <source>
        <strain evidence="3 4">BR 11865</strain>
    </source>
</reference>
<proteinExistence type="predicted"/>
<evidence type="ECO:0000313" key="3">
    <source>
        <dbReference type="EMBL" id="TWB30579.1"/>
    </source>
</evidence>
<keyword evidence="4" id="KW-1185">Reference proteome</keyword>
<gene>
    <name evidence="3" type="ORF">FBZ88_102144</name>
</gene>
<evidence type="ECO:0000256" key="1">
    <source>
        <dbReference type="SAM" id="SignalP"/>
    </source>
</evidence>
<protein>
    <submittedName>
        <fullName evidence="3">SnoaL-like protein</fullName>
    </submittedName>
</protein>
<evidence type="ECO:0000259" key="2">
    <source>
        <dbReference type="Pfam" id="PF12680"/>
    </source>
</evidence>
<dbReference type="RefSeq" id="WP_186464179.1">
    <property type="nucleotide sequence ID" value="NZ_JAYNFR010000016.1"/>
</dbReference>
<dbReference type="AlphaFoldDB" id="A0A560G9S1"/>
<dbReference type="EMBL" id="VITO01000002">
    <property type="protein sequence ID" value="TWB30579.1"/>
    <property type="molecule type" value="Genomic_DNA"/>
</dbReference>
<name>A0A560G9S1_9PROT</name>
<accession>A0A560G9S1</accession>
<dbReference type="Pfam" id="PF12680">
    <property type="entry name" value="SnoaL_2"/>
    <property type="match status" value="1"/>
</dbReference>
<dbReference type="InterPro" id="IPR037401">
    <property type="entry name" value="SnoaL-like"/>
</dbReference>
<comment type="caution">
    <text evidence="3">The sequence shown here is derived from an EMBL/GenBank/DDBJ whole genome shotgun (WGS) entry which is preliminary data.</text>
</comment>
<keyword evidence="1" id="KW-0732">Signal</keyword>
<sequence>MRWYRAAVFCVMGILGVAATAQAADGGGCPPGQAMTRDDSAKLFQDFATQLLARKDARGAYETFAAADMVQRNPPFGATRDSTIAQWEKMTGMPGSRFVIETVALDGDVGVLHFRGQLKAGEAGAVITQHDRLRCGKIVEEWAEFSAGAK</sequence>
<dbReference type="Gene3D" id="3.10.450.50">
    <property type="match status" value="1"/>
</dbReference>
<feature type="domain" description="SnoaL-like" evidence="2">
    <location>
        <begin position="51"/>
        <end position="140"/>
    </location>
</feature>